<protein>
    <submittedName>
        <fullName evidence="1">Uncharacterized protein</fullName>
    </submittedName>
</protein>
<dbReference type="Proteomes" id="UP001488805">
    <property type="component" value="Unassembled WGS sequence"/>
</dbReference>
<gene>
    <name evidence="1" type="ORF">VZT92_007156</name>
</gene>
<dbReference type="EMBL" id="JBCEZU010000056">
    <property type="protein sequence ID" value="KAK9534727.1"/>
    <property type="molecule type" value="Genomic_DNA"/>
</dbReference>
<accession>A0AAW1FJ37</accession>
<evidence type="ECO:0000313" key="2">
    <source>
        <dbReference type="Proteomes" id="UP001488805"/>
    </source>
</evidence>
<dbReference type="AlphaFoldDB" id="A0AAW1FJ37"/>
<reference evidence="1 2" key="1">
    <citation type="journal article" date="2024" name="Genome Biol. Evol.">
        <title>Chromosome-level genome assembly of the viviparous eelpout Zoarces viviparus.</title>
        <authorList>
            <person name="Fuhrmann N."/>
            <person name="Brasseur M.V."/>
            <person name="Bakowski C.E."/>
            <person name="Podsiadlowski L."/>
            <person name="Prost S."/>
            <person name="Krehenwinkel H."/>
            <person name="Mayer C."/>
        </authorList>
    </citation>
    <scope>NUCLEOTIDE SEQUENCE [LARGE SCALE GENOMIC DNA]</scope>
    <source>
        <strain evidence="1">NO-MEL_2022_Ind0_liver</strain>
    </source>
</reference>
<organism evidence="1 2">
    <name type="scientific">Zoarces viviparus</name>
    <name type="common">Viviparous eelpout</name>
    <name type="synonym">Blennius viviparus</name>
    <dbReference type="NCBI Taxonomy" id="48416"/>
    <lineage>
        <taxon>Eukaryota</taxon>
        <taxon>Metazoa</taxon>
        <taxon>Chordata</taxon>
        <taxon>Craniata</taxon>
        <taxon>Vertebrata</taxon>
        <taxon>Euteleostomi</taxon>
        <taxon>Actinopterygii</taxon>
        <taxon>Neopterygii</taxon>
        <taxon>Teleostei</taxon>
        <taxon>Neoteleostei</taxon>
        <taxon>Acanthomorphata</taxon>
        <taxon>Eupercaria</taxon>
        <taxon>Perciformes</taxon>
        <taxon>Cottioidei</taxon>
        <taxon>Zoarcales</taxon>
        <taxon>Zoarcidae</taxon>
        <taxon>Zoarcinae</taxon>
        <taxon>Zoarces</taxon>
    </lineage>
</organism>
<sequence length="122" mass="13475">MGYSDTTVSLLSECFGSNSHSTRDILIHTNRSEGLVHRLGWIYNFSSLSHFLNALNSDDKTAGEFARSSRFLDMRRAEVLVPQSQPAFLTASKQNAAQEDSDRCQTDLTPVTSVEFVSGPSD</sequence>
<proteinExistence type="predicted"/>
<comment type="caution">
    <text evidence="1">The sequence shown here is derived from an EMBL/GenBank/DDBJ whole genome shotgun (WGS) entry which is preliminary data.</text>
</comment>
<evidence type="ECO:0000313" key="1">
    <source>
        <dbReference type="EMBL" id="KAK9534727.1"/>
    </source>
</evidence>
<keyword evidence="2" id="KW-1185">Reference proteome</keyword>
<name>A0AAW1FJ37_ZOAVI</name>